<feature type="region of interest" description="Disordered" evidence="1">
    <location>
        <begin position="1"/>
        <end position="23"/>
    </location>
</feature>
<reference evidence="3 4" key="1">
    <citation type="submission" date="2015-01" db="EMBL/GenBank/DDBJ databases">
        <title>The Genome Sequence of Exophiala sideris CBS121828.</title>
        <authorList>
            <consortium name="The Broad Institute Genomics Platform"/>
            <person name="Cuomo C."/>
            <person name="de Hoog S."/>
            <person name="Gorbushina A."/>
            <person name="Stielow B."/>
            <person name="Teixiera M."/>
            <person name="Abouelleil A."/>
            <person name="Chapman S.B."/>
            <person name="Priest M."/>
            <person name="Young S.K."/>
            <person name="Wortman J."/>
            <person name="Nusbaum C."/>
            <person name="Birren B."/>
        </authorList>
    </citation>
    <scope>NUCLEOTIDE SEQUENCE [LARGE SCALE GENOMIC DNA]</scope>
    <source>
        <strain evidence="3 4">CBS 121828</strain>
    </source>
</reference>
<accession>A0A0D1ZHL2</accession>
<dbReference type="SUPFAM" id="SSF56801">
    <property type="entry name" value="Acetyl-CoA synthetase-like"/>
    <property type="match status" value="1"/>
</dbReference>
<protein>
    <submittedName>
        <fullName evidence="3">Acetoacetate-CoA ligase</fullName>
    </submittedName>
</protein>
<dbReference type="AlphaFoldDB" id="A0A0D1ZHL2"/>
<evidence type="ECO:0000313" key="3">
    <source>
        <dbReference type="EMBL" id="KIV86323.1"/>
    </source>
</evidence>
<organism evidence="3 4">
    <name type="scientific">Exophiala sideris</name>
    <dbReference type="NCBI Taxonomy" id="1016849"/>
    <lineage>
        <taxon>Eukaryota</taxon>
        <taxon>Fungi</taxon>
        <taxon>Dikarya</taxon>
        <taxon>Ascomycota</taxon>
        <taxon>Pezizomycotina</taxon>
        <taxon>Eurotiomycetes</taxon>
        <taxon>Chaetothyriomycetidae</taxon>
        <taxon>Chaetothyriales</taxon>
        <taxon>Herpotrichiellaceae</taxon>
        <taxon>Exophiala</taxon>
    </lineage>
</organism>
<evidence type="ECO:0000259" key="2">
    <source>
        <dbReference type="Pfam" id="PF00501"/>
    </source>
</evidence>
<dbReference type="PANTHER" id="PTHR42921:SF4">
    <property type="entry name" value="ACETOACETYL-COA SYNTHASE (AFU_ORTHOLOGUE AFUA_8G04770)"/>
    <property type="match status" value="1"/>
</dbReference>
<name>A0A0D1ZHL2_9EURO</name>
<dbReference type="PROSITE" id="PS00455">
    <property type="entry name" value="AMP_BINDING"/>
    <property type="match status" value="1"/>
</dbReference>
<dbReference type="GO" id="GO:0030729">
    <property type="term" value="F:acetoacetate-CoA ligase activity"/>
    <property type="evidence" value="ECO:0007669"/>
    <property type="project" value="InterPro"/>
</dbReference>
<evidence type="ECO:0000313" key="4">
    <source>
        <dbReference type="Proteomes" id="UP000053599"/>
    </source>
</evidence>
<dbReference type="InterPro" id="IPR042099">
    <property type="entry name" value="ANL_N_sf"/>
</dbReference>
<feature type="domain" description="AMP-dependent synthetase/ligase" evidence="2">
    <location>
        <begin position="106"/>
        <end position="482"/>
    </location>
</feature>
<dbReference type="InterPro" id="IPR000873">
    <property type="entry name" value="AMP-dep_synth/lig_dom"/>
</dbReference>
<dbReference type="STRING" id="1016849.A0A0D1ZHL2"/>
<dbReference type="InterPro" id="IPR045851">
    <property type="entry name" value="AMP-bd_C_sf"/>
</dbReference>
<dbReference type="NCBIfam" id="TIGR01217">
    <property type="entry name" value="ac_ac_CoA_syn"/>
    <property type="match status" value="1"/>
</dbReference>
<dbReference type="InterPro" id="IPR020845">
    <property type="entry name" value="AMP-binding_CS"/>
</dbReference>
<dbReference type="Proteomes" id="UP000053599">
    <property type="component" value="Unassembled WGS sequence"/>
</dbReference>
<gene>
    <name evidence="3" type="ORF">PV11_01940</name>
</gene>
<dbReference type="OrthoDB" id="10253869at2759"/>
<dbReference type="HOGENOM" id="CLU_000022_3_3_1"/>
<sequence>MASSNGEPEVLWRPPPGEKAPMDKYRRHVNQRFNHSLRSTRELADFSFNQPHDFWIDLYGYLDLVPPLPPTIKKAYDDTVPMSHNPPFFPGLELNYAENVLFANPDPEAVALIGIREDQDIYKDKPEIITWQGFREKVRKTASALKRCGIKKGDRVGALVAASSWAIILFHAAASIGAIFTSISPELGVEGCVARLRQVTPSILFVDSHVVYKGKTVSTDQKVDEILQRFDPRPQTYIIPVAATSSKLPSVDDFLSKSSSPYELAFTRVPFNHPLMICYSSGTTGAPKCIVHQHGLILQLKKISVLHNGLAPGDVIMQYSSTSWVVFYVMCGHLSAGATVVVYNGSPLFPDAKQLLRICDKHRVTFLGASPRLLLEVEMSGTIPKEEFDLSPLRMVYTTGAPTTIEQYRWFYRSFPPSVQICNTAGGTDTATSILALDPCGLVYAGEMQVAALGMAVDILDPNTGESMAHTGEAGEMVITKPFPSMPCFFWGDTDNKIYKAAYFERFTNVDVWAQHDWLSRNPKTGGYTMLGRSDGVLNPSGIRFGSGEIYAIVETQPFTEYITNTLCVGRRRPKDPDEQVFLFLVMKPGVTLTEQLRSQIKTAIRNALSPRHVPRFVLSVPDIPVTINGKKVEIAVKQILSGKDVKASATVQNPETIDWMKRFRDLESEPKETKL</sequence>
<dbReference type="InterPro" id="IPR005914">
    <property type="entry name" value="Acac_CoA_synth"/>
</dbReference>
<proteinExistence type="predicted"/>
<dbReference type="Pfam" id="PF00501">
    <property type="entry name" value="AMP-binding"/>
    <property type="match status" value="1"/>
</dbReference>
<dbReference type="GO" id="GO:0006629">
    <property type="term" value="P:lipid metabolic process"/>
    <property type="evidence" value="ECO:0007669"/>
    <property type="project" value="InterPro"/>
</dbReference>
<dbReference type="Gene3D" id="3.30.300.30">
    <property type="match status" value="1"/>
</dbReference>
<dbReference type="EMBL" id="KN846951">
    <property type="protein sequence ID" value="KIV86323.1"/>
    <property type="molecule type" value="Genomic_DNA"/>
</dbReference>
<dbReference type="Gene3D" id="3.40.50.12780">
    <property type="entry name" value="N-terminal domain of ligase-like"/>
    <property type="match status" value="1"/>
</dbReference>
<dbReference type="PANTHER" id="PTHR42921">
    <property type="entry name" value="ACETOACETYL-COA SYNTHETASE"/>
    <property type="match status" value="1"/>
</dbReference>
<evidence type="ECO:0000256" key="1">
    <source>
        <dbReference type="SAM" id="MobiDB-lite"/>
    </source>
</evidence>
<keyword evidence="3" id="KW-0436">Ligase</keyword>